<proteinExistence type="predicted"/>
<accession>A0A0N7KXR7</accession>
<feature type="compositionally biased region" description="Gly residues" evidence="1">
    <location>
        <begin position="121"/>
        <end position="136"/>
    </location>
</feature>
<organism evidence="2">
    <name type="scientific">Aureimonas frigidaquae</name>
    <dbReference type="NCBI Taxonomy" id="424757"/>
    <lineage>
        <taxon>Bacteria</taxon>
        <taxon>Pseudomonadati</taxon>
        <taxon>Pseudomonadota</taxon>
        <taxon>Alphaproteobacteria</taxon>
        <taxon>Hyphomicrobiales</taxon>
        <taxon>Aurantimonadaceae</taxon>
        <taxon>Aureimonas</taxon>
    </lineage>
</organism>
<protein>
    <recommendedName>
        <fullName evidence="3">Metallo-beta-lactamase domain-containing protein</fullName>
    </recommendedName>
</protein>
<feature type="region of interest" description="Disordered" evidence="1">
    <location>
        <begin position="119"/>
        <end position="145"/>
    </location>
</feature>
<sequence length="410" mass="44072">MFRYVFDCGAMSTYKTARAAQIEEYRKGCGSNALIDVLFISHAHADHLNGLEQLLSPGLEVDTIVLPLMNVEDRLIAYGRDLAVDAASAQDGFYRDFIIDPATALGRFKPRQILFVRPQHGDGGAPGSDGDGFGGPDGDRDVSSVPIDTRLGFKLVGRGSVRKISTGTEANSASSGAAGSDVSEIEDTQALAVPLSTSMSWLLAPYVDPTIEADRKLFKKALKFELNAAGAKTLSLKVGKLTTRDLQTIVIDHVAVLSSAYASINKNLNVTSLCLYSGPAPQGPKPKVSYAASFGKWCTTSISDERVAWLTTGDAALKQLKRRKPFLKHYGKLLDQVTTLTLPHHGSEHNFDPELILAVKPSMFVVAADYYKGWRHPGSTVIQAVASAGGVVSVVTASELSRVEEFLQLS</sequence>
<evidence type="ECO:0000313" key="2">
    <source>
        <dbReference type="EMBL" id="BAT27673.1"/>
    </source>
</evidence>
<dbReference type="InterPro" id="IPR052159">
    <property type="entry name" value="Competence_DNA_uptake"/>
</dbReference>
<reference evidence="2" key="1">
    <citation type="journal article" date="2015" name="Proc. Natl. Acad. Sci. U.S.A.">
        <title>Bacterial clade with the ribosomal RNA operon on a small plasmid rather than the chromosome.</title>
        <authorList>
            <person name="Anda M."/>
            <person name="Ohtsubo Y."/>
            <person name="Okubo T."/>
            <person name="Sugawara M."/>
            <person name="Nagata Y."/>
            <person name="Tsuda M."/>
            <person name="Minamisawa K."/>
            <person name="Mitsui H."/>
        </authorList>
    </citation>
    <scope>NUCLEOTIDE SEQUENCE</scope>
    <source>
        <strain evidence="2">JCM 14755</strain>
    </source>
</reference>
<name>A0A0N7KXR7_9HYPH</name>
<dbReference type="SUPFAM" id="SSF56281">
    <property type="entry name" value="Metallo-hydrolase/oxidoreductase"/>
    <property type="match status" value="1"/>
</dbReference>
<dbReference type="Gene3D" id="3.60.15.10">
    <property type="entry name" value="Ribonuclease Z/Hydroxyacylglutathione hydrolase-like"/>
    <property type="match status" value="1"/>
</dbReference>
<dbReference type="AlphaFoldDB" id="A0A0N7KXR7"/>
<dbReference type="PANTHER" id="PTHR30619">
    <property type="entry name" value="DNA INTERNALIZATION/COMPETENCE PROTEIN COMEC/REC2"/>
    <property type="match status" value="1"/>
</dbReference>
<dbReference type="PANTHER" id="PTHR30619:SF1">
    <property type="entry name" value="RECOMBINATION PROTEIN 2"/>
    <property type="match status" value="1"/>
</dbReference>
<evidence type="ECO:0008006" key="3">
    <source>
        <dbReference type="Google" id="ProtNLM"/>
    </source>
</evidence>
<evidence type="ECO:0000256" key="1">
    <source>
        <dbReference type="SAM" id="MobiDB-lite"/>
    </source>
</evidence>
<dbReference type="InterPro" id="IPR036866">
    <property type="entry name" value="RibonucZ/Hydroxyglut_hydro"/>
</dbReference>
<dbReference type="EMBL" id="LC066375">
    <property type="protein sequence ID" value="BAT27673.1"/>
    <property type="molecule type" value="Genomic_DNA"/>
</dbReference>